<organism evidence="1">
    <name type="scientific">Rhizophora mucronata</name>
    <name type="common">Asiatic mangrove</name>
    <dbReference type="NCBI Taxonomy" id="61149"/>
    <lineage>
        <taxon>Eukaryota</taxon>
        <taxon>Viridiplantae</taxon>
        <taxon>Streptophyta</taxon>
        <taxon>Embryophyta</taxon>
        <taxon>Tracheophyta</taxon>
        <taxon>Spermatophyta</taxon>
        <taxon>Magnoliopsida</taxon>
        <taxon>eudicotyledons</taxon>
        <taxon>Gunneridae</taxon>
        <taxon>Pentapetalae</taxon>
        <taxon>rosids</taxon>
        <taxon>fabids</taxon>
        <taxon>Malpighiales</taxon>
        <taxon>Rhizophoraceae</taxon>
        <taxon>Rhizophora</taxon>
    </lineage>
</organism>
<reference evidence="1" key="1">
    <citation type="submission" date="2018-02" db="EMBL/GenBank/DDBJ databases">
        <title>Rhizophora mucronata_Transcriptome.</title>
        <authorList>
            <person name="Meera S.P."/>
            <person name="Sreeshan A."/>
            <person name="Augustine A."/>
        </authorList>
    </citation>
    <scope>NUCLEOTIDE SEQUENCE</scope>
    <source>
        <tissue evidence="1">Leaf</tissue>
    </source>
</reference>
<dbReference type="AlphaFoldDB" id="A0A2P2Q9A5"/>
<name>A0A2P2Q9A5_RHIMU</name>
<sequence>MRNYTHIILRMLRVSHSKRTNMSLARANGYWKRTWLDIQIVICSWTATYYQWQTYLGFNSVL</sequence>
<accession>A0A2P2Q9A5</accession>
<dbReference type="EMBL" id="GGEC01083049">
    <property type="protein sequence ID" value="MBX63533.1"/>
    <property type="molecule type" value="Transcribed_RNA"/>
</dbReference>
<protein>
    <submittedName>
        <fullName evidence="1">Uncharacterized protein</fullName>
    </submittedName>
</protein>
<evidence type="ECO:0000313" key="1">
    <source>
        <dbReference type="EMBL" id="MBX63533.1"/>
    </source>
</evidence>
<proteinExistence type="predicted"/>